<organism evidence="2 3">
    <name type="scientific">Bonamia ostreae</name>
    <dbReference type="NCBI Taxonomy" id="126728"/>
    <lineage>
        <taxon>Eukaryota</taxon>
        <taxon>Sar</taxon>
        <taxon>Rhizaria</taxon>
        <taxon>Endomyxa</taxon>
        <taxon>Ascetosporea</taxon>
        <taxon>Haplosporida</taxon>
        <taxon>Bonamia</taxon>
    </lineage>
</organism>
<feature type="compositionally biased region" description="Acidic residues" evidence="1">
    <location>
        <begin position="32"/>
        <end position="44"/>
    </location>
</feature>
<comment type="caution">
    <text evidence="2">The sequence shown here is derived from an EMBL/GenBank/DDBJ whole genome shotgun (WGS) entry which is preliminary data.</text>
</comment>
<feature type="non-terminal residue" evidence="2">
    <location>
        <position position="106"/>
    </location>
</feature>
<protein>
    <submittedName>
        <fullName evidence="2">Uncharacterized protein</fullName>
    </submittedName>
</protein>
<feature type="compositionally biased region" description="Acidic residues" evidence="1">
    <location>
        <begin position="78"/>
        <end position="93"/>
    </location>
</feature>
<dbReference type="EMBL" id="JBDODL010004404">
    <property type="protein sequence ID" value="MES1923026.1"/>
    <property type="molecule type" value="Genomic_DNA"/>
</dbReference>
<accession>A0ABV2ATN5</accession>
<sequence>MTETEEDELEFSEIPLEFESEEKSDNSSWTESEIDLSDNENSEQETDKESQSGMPRKATAETGSKIDGETSEVPDSTSEAEETENDYPFEETEPFNLKKLPQHACA</sequence>
<evidence type="ECO:0000256" key="1">
    <source>
        <dbReference type="SAM" id="MobiDB-lite"/>
    </source>
</evidence>
<proteinExistence type="predicted"/>
<evidence type="ECO:0000313" key="3">
    <source>
        <dbReference type="Proteomes" id="UP001439008"/>
    </source>
</evidence>
<feature type="region of interest" description="Disordered" evidence="1">
    <location>
        <begin position="1"/>
        <end position="106"/>
    </location>
</feature>
<gene>
    <name evidence="2" type="ORF">MHBO_004560</name>
</gene>
<reference evidence="2 3" key="1">
    <citation type="journal article" date="2024" name="BMC Biol.">
        <title>Comparative genomics of Ascetosporea gives new insight into the evolutionary basis for animal parasitism in Rhizaria.</title>
        <authorList>
            <person name="Hiltunen Thoren M."/>
            <person name="Onut-Brannstrom I."/>
            <person name="Alfjorden A."/>
            <person name="Peckova H."/>
            <person name="Swords F."/>
            <person name="Hooper C."/>
            <person name="Holzer A.S."/>
            <person name="Bass D."/>
            <person name="Burki F."/>
        </authorList>
    </citation>
    <scope>NUCLEOTIDE SEQUENCE [LARGE SCALE GENOMIC DNA]</scope>
    <source>
        <strain evidence="2">20-A016</strain>
    </source>
</reference>
<dbReference type="Proteomes" id="UP001439008">
    <property type="component" value="Unassembled WGS sequence"/>
</dbReference>
<feature type="compositionally biased region" description="Acidic residues" evidence="1">
    <location>
        <begin position="1"/>
        <end position="22"/>
    </location>
</feature>
<evidence type="ECO:0000313" key="2">
    <source>
        <dbReference type="EMBL" id="MES1923026.1"/>
    </source>
</evidence>
<name>A0ABV2ATN5_9EUKA</name>
<keyword evidence="3" id="KW-1185">Reference proteome</keyword>